<dbReference type="PROSITE" id="PS00022">
    <property type="entry name" value="EGF_1"/>
    <property type="match status" value="1"/>
</dbReference>
<feature type="disulfide bond" evidence="6">
    <location>
        <begin position="107"/>
        <end position="116"/>
    </location>
</feature>
<dbReference type="Pfam" id="PF00008">
    <property type="entry name" value="EGF"/>
    <property type="match status" value="1"/>
</dbReference>
<keyword evidence="9" id="KW-1185">Reference proteome</keyword>
<dbReference type="PROSITE" id="PS01186">
    <property type="entry name" value="EGF_2"/>
    <property type="match status" value="1"/>
</dbReference>
<dbReference type="PRINTS" id="PR00010">
    <property type="entry name" value="EGFBLOOD"/>
</dbReference>
<evidence type="ECO:0000256" key="3">
    <source>
        <dbReference type="ARBA" id="ARBA00022737"/>
    </source>
</evidence>
<evidence type="ECO:0000259" key="7">
    <source>
        <dbReference type="PROSITE" id="PS50026"/>
    </source>
</evidence>
<name>A0A9W9ZQI7_9CNID</name>
<organism evidence="8 9">
    <name type="scientific">Desmophyllum pertusum</name>
    <dbReference type="NCBI Taxonomy" id="174260"/>
    <lineage>
        <taxon>Eukaryota</taxon>
        <taxon>Metazoa</taxon>
        <taxon>Cnidaria</taxon>
        <taxon>Anthozoa</taxon>
        <taxon>Hexacorallia</taxon>
        <taxon>Scleractinia</taxon>
        <taxon>Caryophylliina</taxon>
        <taxon>Caryophylliidae</taxon>
        <taxon>Desmophyllum</taxon>
    </lineage>
</organism>
<dbReference type="OrthoDB" id="10040561at2759"/>
<dbReference type="SUPFAM" id="SSF57196">
    <property type="entry name" value="EGF/Laminin"/>
    <property type="match status" value="1"/>
</dbReference>
<dbReference type="PROSITE" id="PS50026">
    <property type="entry name" value="EGF_3"/>
    <property type="match status" value="1"/>
</dbReference>
<sequence>MTAILKNSRPSLSKAMAAFEVVVLVVGVDECLYEPCESGGCTNVLIANGEVEVISVKGASFASIVAILEPRCDNCDAHQTEMTSCELKPCLNGGTCEYIPEGYVCRCVVGFDGPNCEFTTRSFDSGEWLWLPPLSSAVWDPCL</sequence>
<dbReference type="EMBL" id="MU825883">
    <property type="protein sequence ID" value="KAJ7384983.1"/>
    <property type="molecule type" value="Genomic_DNA"/>
</dbReference>
<dbReference type="Gene3D" id="2.10.25.10">
    <property type="entry name" value="Laminin"/>
    <property type="match status" value="1"/>
</dbReference>
<keyword evidence="3" id="KW-0677">Repeat</keyword>
<dbReference type="InterPro" id="IPR000742">
    <property type="entry name" value="EGF"/>
</dbReference>
<evidence type="ECO:0000256" key="5">
    <source>
        <dbReference type="ARBA" id="ARBA00023180"/>
    </source>
</evidence>
<keyword evidence="1 6" id="KW-0245">EGF-like domain</keyword>
<dbReference type="CDD" id="cd00054">
    <property type="entry name" value="EGF_CA"/>
    <property type="match status" value="1"/>
</dbReference>
<dbReference type="AlphaFoldDB" id="A0A9W9ZQI7"/>
<dbReference type="Proteomes" id="UP001163046">
    <property type="component" value="Unassembled WGS sequence"/>
</dbReference>
<gene>
    <name evidence="8" type="primary">hmr-1_1</name>
    <name evidence="8" type="ORF">OS493_018672</name>
</gene>
<evidence type="ECO:0000256" key="6">
    <source>
        <dbReference type="PROSITE-ProRule" id="PRU00076"/>
    </source>
</evidence>
<reference evidence="8" key="1">
    <citation type="submission" date="2023-01" db="EMBL/GenBank/DDBJ databases">
        <title>Genome assembly of the deep-sea coral Lophelia pertusa.</title>
        <authorList>
            <person name="Herrera S."/>
            <person name="Cordes E."/>
        </authorList>
    </citation>
    <scope>NUCLEOTIDE SEQUENCE</scope>
    <source>
        <strain evidence="8">USNM1676648</strain>
        <tissue evidence="8">Polyp</tissue>
    </source>
</reference>
<proteinExistence type="predicted"/>
<feature type="domain" description="EGF-like" evidence="7">
    <location>
        <begin position="81"/>
        <end position="117"/>
    </location>
</feature>
<comment type="caution">
    <text evidence="8">The sequence shown here is derived from an EMBL/GenBank/DDBJ whole genome shotgun (WGS) entry which is preliminary data.</text>
</comment>
<dbReference type="SMART" id="SM00181">
    <property type="entry name" value="EGF"/>
    <property type="match status" value="1"/>
</dbReference>
<protein>
    <submittedName>
        <fullName evidence="8">Cadherins are calcium-dependent cell adhesion protein</fullName>
    </submittedName>
</protein>
<evidence type="ECO:0000313" key="8">
    <source>
        <dbReference type="EMBL" id="KAJ7384983.1"/>
    </source>
</evidence>
<keyword evidence="2" id="KW-0732">Signal</keyword>
<keyword evidence="4 6" id="KW-1015">Disulfide bond</keyword>
<comment type="caution">
    <text evidence="6">Lacks conserved residue(s) required for the propagation of feature annotation.</text>
</comment>
<evidence type="ECO:0000256" key="1">
    <source>
        <dbReference type="ARBA" id="ARBA00022536"/>
    </source>
</evidence>
<dbReference type="FunFam" id="2.10.25.10:FF:000012">
    <property type="entry name" value="Delta-like protein"/>
    <property type="match status" value="1"/>
</dbReference>
<keyword evidence="5" id="KW-0325">Glycoprotein</keyword>
<evidence type="ECO:0000256" key="4">
    <source>
        <dbReference type="ARBA" id="ARBA00023157"/>
    </source>
</evidence>
<evidence type="ECO:0000256" key="2">
    <source>
        <dbReference type="ARBA" id="ARBA00022729"/>
    </source>
</evidence>
<accession>A0A9W9ZQI7</accession>
<evidence type="ECO:0000313" key="9">
    <source>
        <dbReference type="Proteomes" id="UP001163046"/>
    </source>
</evidence>